<accession>A0A852X0G1</accession>
<dbReference type="RefSeq" id="WP_179463968.1">
    <property type="nucleotide sequence ID" value="NZ_JACBZX010000001.1"/>
</dbReference>
<feature type="region of interest" description="Disordered" evidence="1">
    <location>
        <begin position="82"/>
        <end position="111"/>
    </location>
</feature>
<organism evidence="2 3">
    <name type="scientific">Janibacter alkaliphilus</name>
    <dbReference type="NCBI Taxonomy" id="1069963"/>
    <lineage>
        <taxon>Bacteria</taxon>
        <taxon>Bacillati</taxon>
        <taxon>Actinomycetota</taxon>
        <taxon>Actinomycetes</taxon>
        <taxon>Micrococcales</taxon>
        <taxon>Intrasporangiaceae</taxon>
        <taxon>Janibacter</taxon>
    </lineage>
</organism>
<dbReference type="EMBL" id="JACBZX010000001">
    <property type="protein sequence ID" value="NYG36606.1"/>
    <property type="molecule type" value="Genomic_DNA"/>
</dbReference>
<dbReference type="SUPFAM" id="SSF140453">
    <property type="entry name" value="EsxAB dimer-like"/>
    <property type="match status" value="1"/>
</dbReference>
<dbReference type="Proteomes" id="UP000592181">
    <property type="component" value="Unassembled WGS sequence"/>
</dbReference>
<feature type="compositionally biased region" description="Basic and acidic residues" evidence="1">
    <location>
        <begin position="100"/>
        <end position="111"/>
    </location>
</feature>
<feature type="compositionally biased region" description="Low complexity" evidence="1">
    <location>
        <begin position="1"/>
        <end position="19"/>
    </location>
</feature>
<proteinExistence type="predicted"/>
<evidence type="ECO:0000313" key="2">
    <source>
        <dbReference type="EMBL" id="NYG36606.1"/>
    </source>
</evidence>
<keyword evidence="3" id="KW-1185">Reference proteome</keyword>
<comment type="caution">
    <text evidence="2">The sequence shown here is derived from an EMBL/GenBank/DDBJ whole genome shotgun (WGS) entry which is preliminary data.</text>
</comment>
<dbReference type="InterPro" id="IPR036689">
    <property type="entry name" value="ESAT-6-like_sf"/>
</dbReference>
<gene>
    <name evidence="2" type="ORF">BJY28_001075</name>
</gene>
<dbReference type="Gene3D" id="1.10.287.1060">
    <property type="entry name" value="ESAT-6-like"/>
    <property type="match status" value="1"/>
</dbReference>
<protein>
    <submittedName>
        <fullName evidence="2">Uncharacterized protein YukE</fullName>
    </submittedName>
</protein>
<evidence type="ECO:0000313" key="3">
    <source>
        <dbReference type="Proteomes" id="UP000592181"/>
    </source>
</evidence>
<evidence type="ECO:0000256" key="1">
    <source>
        <dbReference type="SAM" id="MobiDB-lite"/>
    </source>
</evidence>
<name>A0A852X0G1_9MICO</name>
<dbReference type="AlphaFoldDB" id="A0A852X0G1"/>
<feature type="region of interest" description="Disordered" evidence="1">
    <location>
        <begin position="1"/>
        <end position="22"/>
    </location>
</feature>
<reference evidence="2 3" key="1">
    <citation type="submission" date="2020-07" db="EMBL/GenBank/DDBJ databases">
        <title>Sequencing the genomes of 1000 actinobacteria strains.</title>
        <authorList>
            <person name="Klenk H.-P."/>
        </authorList>
    </citation>
    <scope>NUCLEOTIDE SEQUENCE [LARGE SCALE GENOMIC DNA]</scope>
    <source>
        <strain evidence="2 3">DSM 24723</strain>
    </source>
</reference>
<sequence>MKFDMGSTTLGTLSKGTQGSHDDLGSLVKELVRAVEPLEGKFNGRGRVAFDSFKQRTDEVAAELNSSLAKILEGQGEMDLAFHTGDEEAGQNASQSEGKSSFDRARFSGQA</sequence>